<sequence>MIHTTLIILGIIFGIAKISDYIYIFQLKEYRMDRLISAIHDKGLVYVFLTWRHFPAKSIRNILIFIISLCFFILFILRAKITSIRLAFVFILISLPLSFISVYVGVLFTSILSYIKRAYVIKKAKSLLSESNIITIGITGSYGKTTTKEYLYTMLSSTFKVAKTDANMNTDVGVAISILKNVKRETQIFIAEMGAYKRGEIRAICNLIQPTYGIITGIGNQHLDLFGSKQNLIDSKKELLLSLPQSGKAYINKGTYQESIFEKDAKSRLFFYVGVDTSSNLIPCIELAKDLGIAQEKINTAIADIQKITNSLTPLRYKGGGLILDNSYNTSVEGFINTINVLAQRNEQKKIIVSRGILELGTDKKTSYEKILQALNASKIILFTTDHDFKINDYSSVVYFKSETDLSSTIINELKEQVIVAFEGRYDKRIINKLKNT</sequence>
<name>A0A1F7L1A2_9BACT</name>
<keyword evidence="3" id="KW-0067">ATP-binding</keyword>
<proteinExistence type="predicted"/>
<dbReference type="InterPro" id="IPR013221">
    <property type="entry name" value="Mur_ligase_cen"/>
</dbReference>
<feature type="transmembrane region" description="Helical" evidence="4">
    <location>
        <begin position="87"/>
        <end position="115"/>
    </location>
</feature>
<keyword evidence="4" id="KW-1133">Transmembrane helix</keyword>
<dbReference type="Proteomes" id="UP000177050">
    <property type="component" value="Unassembled WGS sequence"/>
</dbReference>
<dbReference type="EMBL" id="MGBR01000001">
    <property type="protein sequence ID" value="OGK73824.1"/>
    <property type="molecule type" value="Genomic_DNA"/>
</dbReference>
<dbReference type="GO" id="GO:0016881">
    <property type="term" value="F:acid-amino acid ligase activity"/>
    <property type="evidence" value="ECO:0007669"/>
    <property type="project" value="InterPro"/>
</dbReference>
<keyword evidence="2" id="KW-0547">Nucleotide-binding</keyword>
<feature type="transmembrane region" description="Helical" evidence="4">
    <location>
        <begin position="62"/>
        <end position="81"/>
    </location>
</feature>
<gene>
    <name evidence="6" type="ORF">A3K52_03515</name>
</gene>
<feature type="transmembrane region" description="Helical" evidence="4">
    <location>
        <begin position="6"/>
        <end position="25"/>
    </location>
</feature>
<organism evidence="6 7">
    <name type="scientific">Candidatus Roizmanbacteria bacterium RIFOXYD1_FULL_38_12</name>
    <dbReference type="NCBI Taxonomy" id="1802093"/>
    <lineage>
        <taxon>Bacteria</taxon>
        <taxon>Candidatus Roizmaniibacteriota</taxon>
    </lineage>
</organism>
<reference evidence="6 7" key="1">
    <citation type="journal article" date="2016" name="Nat. Commun.">
        <title>Thousands of microbial genomes shed light on interconnected biogeochemical processes in an aquifer system.</title>
        <authorList>
            <person name="Anantharaman K."/>
            <person name="Brown C.T."/>
            <person name="Hug L.A."/>
            <person name="Sharon I."/>
            <person name="Castelle C.J."/>
            <person name="Probst A.J."/>
            <person name="Thomas B.C."/>
            <person name="Singh A."/>
            <person name="Wilkins M.J."/>
            <person name="Karaoz U."/>
            <person name="Brodie E.L."/>
            <person name="Williams K.H."/>
            <person name="Hubbard S.S."/>
            <person name="Banfield J.F."/>
        </authorList>
    </citation>
    <scope>NUCLEOTIDE SEQUENCE [LARGE SCALE GENOMIC DNA]</scope>
</reference>
<keyword evidence="1" id="KW-0436">Ligase</keyword>
<dbReference type="PANTHER" id="PTHR43024">
    <property type="entry name" value="UDP-N-ACETYLMURAMOYL-TRIPEPTIDE--D-ALANYL-D-ALANINE LIGASE"/>
    <property type="match status" value="1"/>
</dbReference>
<dbReference type="GO" id="GO:0005524">
    <property type="term" value="F:ATP binding"/>
    <property type="evidence" value="ECO:0007669"/>
    <property type="project" value="UniProtKB-KW"/>
</dbReference>
<keyword evidence="4" id="KW-0472">Membrane</keyword>
<dbReference type="AlphaFoldDB" id="A0A1F7L1A2"/>
<dbReference type="InterPro" id="IPR036565">
    <property type="entry name" value="Mur-like_cat_sf"/>
</dbReference>
<dbReference type="InterPro" id="IPR036615">
    <property type="entry name" value="Mur_ligase_C_dom_sf"/>
</dbReference>
<evidence type="ECO:0000313" key="6">
    <source>
        <dbReference type="EMBL" id="OGK73824.1"/>
    </source>
</evidence>
<dbReference type="InterPro" id="IPR051046">
    <property type="entry name" value="MurCDEF_CellWall_CoF430Synth"/>
</dbReference>
<evidence type="ECO:0000256" key="2">
    <source>
        <dbReference type="ARBA" id="ARBA00022741"/>
    </source>
</evidence>
<evidence type="ECO:0000256" key="3">
    <source>
        <dbReference type="ARBA" id="ARBA00022840"/>
    </source>
</evidence>
<dbReference type="Gene3D" id="3.40.1190.10">
    <property type="entry name" value="Mur-like, catalytic domain"/>
    <property type="match status" value="1"/>
</dbReference>
<evidence type="ECO:0000256" key="1">
    <source>
        <dbReference type="ARBA" id="ARBA00022598"/>
    </source>
</evidence>
<evidence type="ECO:0000313" key="7">
    <source>
        <dbReference type="Proteomes" id="UP000177050"/>
    </source>
</evidence>
<accession>A0A1F7L1A2</accession>
<evidence type="ECO:0000256" key="4">
    <source>
        <dbReference type="SAM" id="Phobius"/>
    </source>
</evidence>
<evidence type="ECO:0000259" key="5">
    <source>
        <dbReference type="Pfam" id="PF08245"/>
    </source>
</evidence>
<dbReference type="Pfam" id="PF08245">
    <property type="entry name" value="Mur_ligase_M"/>
    <property type="match status" value="1"/>
</dbReference>
<feature type="domain" description="Mur ligase central" evidence="5">
    <location>
        <begin position="138"/>
        <end position="266"/>
    </location>
</feature>
<keyword evidence="4" id="KW-0812">Transmembrane</keyword>
<dbReference type="PANTHER" id="PTHR43024:SF1">
    <property type="entry name" value="UDP-N-ACETYLMURAMOYL-TRIPEPTIDE--D-ALANYL-D-ALANINE LIGASE"/>
    <property type="match status" value="1"/>
</dbReference>
<dbReference type="SUPFAM" id="SSF53623">
    <property type="entry name" value="MurD-like peptide ligases, catalytic domain"/>
    <property type="match status" value="1"/>
</dbReference>
<dbReference type="Gene3D" id="3.90.190.20">
    <property type="entry name" value="Mur ligase, C-terminal domain"/>
    <property type="match status" value="1"/>
</dbReference>
<dbReference type="SUPFAM" id="SSF53244">
    <property type="entry name" value="MurD-like peptide ligases, peptide-binding domain"/>
    <property type="match status" value="1"/>
</dbReference>
<comment type="caution">
    <text evidence="6">The sequence shown here is derived from an EMBL/GenBank/DDBJ whole genome shotgun (WGS) entry which is preliminary data.</text>
</comment>
<protein>
    <recommendedName>
        <fullName evidence="5">Mur ligase central domain-containing protein</fullName>
    </recommendedName>
</protein>